<comment type="similarity">
    <text evidence="3">Belongs to the TO family.</text>
</comment>
<feature type="chain" id="PRO_5042931164" evidence="4">
    <location>
        <begin position="21"/>
        <end position="248"/>
    </location>
</feature>
<feature type="signal peptide" evidence="4">
    <location>
        <begin position="1"/>
        <end position="20"/>
    </location>
</feature>
<evidence type="ECO:0000256" key="1">
    <source>
        <dbReference type="ARBA" id="ARBA00022729"/>
    </source>
</evidence>
<dbReference type="Pfam" id="PF06585">
    <property type="entry name" value="JHBP"/>
    <property type="match status" value="1"/>
</dbReference>
<dbReference type="SMART" id="SM00700">
    <property type="entry name" value="JHBP"/>
    <property type="match status" value="1"/>
</dbReference>
<dbReference type="GO" id="GO:0007623">
    <property type="term" value="P:circadian rhythm"/>
    <property type="evidence" value="ECO:0007669"/>
    <property type="project" value="UniProtKB-ARBA"/>
</dbReference>
<dbReference type="GO" id="GO:0005615">
    <property type="term" value="C:extracellular space"/>
    <property type="evidence" value="ECO:0007669"/>
    <property type="project" value="TreeGrafter"/>
</dbReference>
<evidence type="ECO:0000256" key="3">
    <source>
        <dbReference type="ARBA" id="ARBA00060902"/>
    </source>
</evidence>
<dbReference type="AlphaFoldDB" id="A0AAN7V462"/>
<proteinExistence type="inferred from homology"/>
<evidence type="ECO:0000256" key="4">
    <source>
        <dbReference type="SAM" id="SignalP"/>
    </source>
</evidence>
<evidence type="ECO:0000313" key="6">
    <source>
        <dbReference type="Proteomes" id="UP001329430"/>
    </source>
</evidence>
<dbReference type="EMBL" id="JAVRBK010000010">
    <property type="protein sequence ID" value="KAK5638341.1"/>
    <property type="molecule type" value="Genomic_DNA"/>
</dbReference>
<keyword evidence="2" id="KW-0090">Biological rhythms</keyword>
<evidence type="ECO:0000256" key="2">
    <source>
        <dbReference type="ARBA" id="ARBA00023108"/>
    </source>
</evidence>
<sequence>MADLKKIVFVLLFVVQVAYCKIPSYIKVCPRTHQNLSACIYDSIMELKPQLINGIPELGVPGLEPLLLDTIVIDSLGGGTRLATNLTDLKVFGASGFDILKLTPTLTKKGYNFRFDVNIPKLRITAMYELDSKILFLDLKGKGPFYANVSDYHFECIMKGHKVKIEERNHLEFEDMKCNLVIGDVSVLLDKLFERNPTLAKATNDVINDNAHVLFDEIKPGVLKAVAKRFTEIANKITLSFTYEELFP</sequence>
<dbReference type="Proteomes" id="UP001329430">
    <property type="component" value="Chromosome 10"/>
</dbReference>
<dbReference type="PANTHER" id="PTHR11008:SF39">
    <property type="entry name" value="CIRCADIAN CLOCK-CONTROLLED PROTEIN-LIKE PROTEIN"/>
    <property type="match status" value="1"/>
</dbReference>
<dbReference type="InterPro" id="IPR010562">
    <property type="entry name" value="Haemolymph_juvenile_hormone-bd"/>
</dbReference>
<keyword evidence="1 4" id="KW-0732">Signal</keyword>
<keyword evidence="6" id="KW-1185">Reference proteome</keyword>
<dbReference type="InterPro" id="IPR038606">
    <property type="entry name" value="To_sf"/>
</dbReference>
<evidence type="ECO:0000313" key="5">
    <source>
        <dbReference type="EMBL" id="KAK5638341.1"/>
    </source>
</evidence>
<gene>
    <name evidence="5" type="ORF">RI129_012636</name>
</gene>
<dbReference type="FunFam" id="3.15.10.30:FF:000001">
    <property type="entry name" value="Takeout-like protein 1"/>
    <property type="match status" value="1"/>
</dbReference>
<name>A0AAN7V462_9COLE</name>
<protein>
    <submittedName>
        <fullName evidence="5">Uncharacterized protein</fullName>
    </submittedName>
</protein>
<comment type="caution">
    <text evidence="5">The sequence shown here is derived from an EMBL/GenBank/DDBJ whole genome shotgun (WGS) entry which is preliminary data.</text>
</comment>
<dbReference type="Gene3D" id="3.15.10.30">
    <property type="entry name" value="Haemolymph juvenile hormone binding protein"/>
    <property type="match status" value="1"/>
</dbReference>
<dbReference type="PANTHER" id="PTHR11008">
    <property type="entry name" value="PROTEIN TAKEOUT-LIKE PROTEIN"/>
    <property type="match status" value="1"/>
</dbReference>
<accession>A0AAN7V462</accession>
<organism evidence="5 6">
    <name type="scientific">Pyrocoelia pectoralis</name>
    <dbReference type="NCBI Taxonomy" id="417401"/>
    <lineage>
        <taxon>Eukaryota</taxon>
        <taxon>Metazoa</taxon>
        <taxon>Ecdysozoa</taxon>
        <taxon>Arthropoda</taxon>
        <taxon>Hexapoda</taxon>
        <taxon>Insecta</taxon>
        <taxon>Pterygota</taxon>
        <taxon>Neoptera</taxon>
        <taxon>Endopterygota</taxon>
        <taxon>Coleoptera</taxon>
        <taxon>Polyphaga</taxon>
        <taxon>Elateriformia</taxon>
        <taxon>Elateroidea</taxon>
        <taxon>Lampyridae</taxon>
        <taxon>Lampyrinae</taxon>
        <taxon>Pyrocoelia</taxon>
    </lineage>
</organism>
<reference evidence="5 6" key="1">
    <citation type="journal article" date="2024" name="Insects">
        <title>An Improved Chromosome-Level Genome Assembly of the Firefly Pyrocoelia pectoralis.</title>
        <authorList>
            <person name="Fu X."/>
            <person name="Meyer-Rochow V.B."/>
            <person name="Ballantyne L."/>
            <person name="Zhu X."/>
        </authorList>
    </citation>
    <scope>NUCLEOTIDE SEQUENCE [LARGE SCALE GENOMIC DNA]</scope>
    <source>
        <strain evidence="5">XCY_ONT2</strain>
    </source>
</reference>